<protein>
    <submittedName>
        <fullName evidence="2">Uncharacterized protein</fullName>
    </submittedName>
</protein>
<comment type="caution">
    <text evidence="2">The sequence shown here is derived from an EMBL/GenBank/DDBJ whole genome shotgun (WGS) entry which is preliminary data.</text>
</comment>
<dbReference type="EMBL" id="ASRX01000050">
    <property type="protein sequence ID" value="EYF03132.1"/>
    <property type="molecule type" value="Genomic_DNA"/>
</dbReference>
<evidence type="ECO:0000256" key="1">
    <source>
        <dbReference type="SAM" id="MobiDB-lite"/>
    </source>
</evidence>
<organism evidence="2 3">
    <name type="scientific">Chondromyces apiculatus DSM 436</name>
    <dbReference type="NCBI Taxonomy" id="1192034"/>
    <lineage>
        <taxon>Bacteria</taxon>
        <taxon>Pseudomonadati</taxon>
        <taxon>Myxococcota</taxon>
        <taxon>Polyangia</taxon>
        <taxon>Polyangiales</taxon>
        <taxon>Polyangiaceae</taxon>
        <taxon>Chondromyces</taxon>
    </lineage>
</organism>
<proteinExistence type="predicted"/>
<gene>
    <name evidence="2" type="ORF">CAP_6108</name>
</gene>
<feature type="region of interest" description="Disordered" evidence="1">
    <location>
        <begin position="1"/>
        <end position="25"/>
    </location>
</feature>
<keyword evidence="3" id="KW-1185">Reference proteome</keyword>
<dbReference type="AlphaFoldDB" id="A0A017T2D5"/>
<sequence>MEEESRGSNGVHLGPSEILEGPLGRPRRCRSVLTSRGASYRPRIRQAMAPWFDDP</sequence>
<name>A0A017T2D5_9BACT</name>
<evidence type="ECO:0000313" key="2">
    <source>
        <dbReference type="EMBL" id="EYF03132.1"/>
    </source>
</evidence>
<evidence type="ECO:0000313" key="3">
    <source>
        <dbReference type="Proteomes" id="UP000019678"/>
    </source>
</evidence>
<reference evidence="2 3" key="1">
    <citation type="submission" date="2013-05" db="EMBL/GenBank/DDBJ databases">
        <title>Genome assembly of Chondromyces apiculatus DSM 436.</title>
        <authorList>
            <person name="Sharma G."/>
            <person name="Khatri I."/>
            <person name="Kaur C."/>
            <person name="Mayilraj S."/>
            <person name="Subramanian S."/>
        </authorList>
    </citation>
    <scope>NUCLEOTIDE SEQUENCE [LARGE SCALE GENOMIC DNA]</scope>
    <source>
        <strain evidence="2 3">DSM 436</strain>
    </source>
</reference>
<dbReference type="STRING" id="1192034.CAP_6108"/>
<dbReference type="Proteomes" id="UP000019678">
    <property type="component" value="Unassembled WGS sequence"/>
</dbReference>
<accession>A0A017T2D5</accession>